<dbReference type="EMBL" id="POUT01000003">
    <property type="protein sequence ID" value="PNG10067.1"/>
    <property type="molecule type" value="Genomic_DNA"/>
</dbReference>
<protein>
    <submittedName>
        <fullName evidence="1">Uncharacterized protein</fullName>
    </submittedName>
</protein>
<evidence type="ECO:0000313" key="1">
    <source>
        <dbReference type="EMBL" id="PNG10067.1"/>
    </source>
</evidence>
<evidence type="ECO:0000313" key="2">
    <source>
        <dbReference type="Proteomes" id="UP000236023"/>
    </source>
</evidence>
<organism evidence="1 2">
    <name type="scientific">Stutzerimonas stutzeri</name>
    <name type="common">Pseudomonas stutzeri</name>
    <dbReference type="NCBI Taxonomy" id="316"/>
    <lineage>
        <taxon>Bacteria</taxon>
        <taxon>Pseudomonadati</taxon>
        <taxon>Pseudomonadota</taxon>
        <taxon>Gammaproteobacteria</taxon>
        <taxon>Pseudomonadales</taxon>
        <taxon>Pseudomonadaceae</taxon>
        <taxon>Stutzerimonas</taxon>
    </lineage>
</organism>
<reference evidence="1 2" key="1">
    <citation type="submission" date="2018-01" db="EMBL/GenBank/DDBJ databases">
        <title>Denitrification phenotypes of diverse strains of Pseudomonas stutzeri.</title>
        <authorList>
            <person name="Milligan D.A."/>
            <person name="Bergaust L."/>
            <person name="Bakken L.R."/>
            <person name="Frostegard A."/>
        </authorList>
    </citation>
    <scope>NUCLEOTIDE SEQUENCE [LARGE SCALE GENOMIC DNA]</scope>
    <source>
        <strain evidence="1 2">24a75</strain>
    </source>
</reference>
<dbReference type="Proteomes" id="UP000236023">
    <property type="component" value="Unassembled WGS sequence"/>
</dbReference>
<gene>
    <name evidence="1" type="ORF">CXK94_07690</name>
</gene>
<proteinExistence type="predicted"/>
<sequence length="76" mass="7785">MKLEIARGMFLVGALGVATLCVAAWHEPGATLVQSGESRSYCPLPPAARNGGTALRPDRDLLLFLYGLSQGGGGAG</sequence>
<comment type="caution">
    <text evidence="1">The sequence shown here is derived from an EMBL/GenBank/DDBJ whole genome shotgun (WGS) entry which is preliminary data.</text>
</comment>
<dbReference type="RefSeq" id="WP_102893886.1">
    <property type="nucleotide sequence ID" value="NZ_JAMOHU010000070.1"/>
</dbReference>
<name>A0A2N8T5M7_STUST</name>
<dbReference type="AlphaFoldDB" id="A0A2N8T5M7"/>
<accession>A0A2N8T5M7</accession>